<accession>A0A0S2K350</accession>
<evidence type="ECO:0000313" key="5">
    <source>
        <dbReference type="Proteomes" id="UP000061457"/>
    </source>
</evidence>
<dbReference type="InterPro" id="IPR029787">
    <property type="entry name" value="Nucleotide_cyclase"/>
</dbReference>
<dbReference type="InterPro" id="IPR000160">
    <property type="entry name" value="GGDEF_dom"/>
</dbReference>
<protein>
    <recommendedName>
        <fullName evidence="1">diguanylate cyclase</fullName>
        <ecNumber evidence="1">2.7.7.65</ecNumber>
    </recommendedName>
</protein>
<dbReference type="Pfam" id="PF00990">
    <property type="entry name" value="GGDEF"/>
    <property type="match status" value="1"/>
</dbReference>
<dbReference type="EC" id="2.7.7.65" evidence="1"/>
<evidence type="ECO:0000256" key="2">
    <source>
        <dbReference type="ARBA" id="ARBA00034247"/>
    </source>
</evidence>
<name>A0A0S2K350_9GAMM</name>
<dbReference type="SMART" id="SM00267">
    <property type="entry name" value="GGDEF"/>
    <property type="match status" value="1"/>
</dbReference>
<dbReference type="SUPFAM" id="SSF52833">
    <property type="entry name" value="Thioredoxin-like"/>
    <property type="match status" value="1"/>
</dbReference>
<dbReference type="RefSeq" id="WP_058030145.1">
    <property type="nucleotide sequence ID" value="NZ_CP013187.1"/>
</dbReference>
<sequence>MNQKPFVYADINCPFCFVLHERLKKLNLINEIEWRLVEHTPSASVQELKYIDILNAEFKAVLDKAPDIEIHNPKFMVNTSMLNETLNAVSGSFPESAFIFRDAIYRALWIESLDVSDPSILDALLVKYGVEEFEFSEQKQAELKLWQTEWENGEFGRKVPVLSNGAGHFITGVQSEDALVSFFRNETVQHLDQYSACNLKFNEKVFMIGNSLSSQVISGYLSHAEYDIYKLDSQSELLNKALKQSSALILVEHSADPYFEFCKQFRAMSQSTTPIIYYSDKLTDQTEAQGFALGVSDMLDVSRQKDSLLGRLSMHVRTKHQLDIISGYATHDALTGFYNRREIEQVLERSWQTACRYSTELTVFLIDVDDLKKYNLKFGYAAGDEALMSIANVLSAGRSEDIVGRFSGEEFVMILHNTPEKELLKIAKRIQNNILSRKICYNKDESNDFVTVSIGIATTSANKAHNYTDLLALADTALNETKTLGRNQAIKLRLA</sequence>
<dbReference type="EMBL" id="CP013187">
    <property type="protein sequence ID" value="ALO42485.1"/>
    <property type="molecule type" value="Genomic_DNA"/>
</dbReference>
<dbReference type="Gene3D" id="3.40.30.10">
    <property type="entry name" value="Glutaredoxin"/>
    <property type="match status" value="1"/>
</dbReference>
<dbReference type="InterPro" id="IPR011006">
    <property type="entry name" value="CheY-like_superfamily"/>
</dbReference>
<reference evidence="5" key="1">
    <citation type="submission" date="2015-11" db="EMBL/GenBank/DDBJ databases">
        <authorList>
            <person name="Kim K.M."/>
        </authorList>
    </citation>
    <scope>NUCLEOTIDE SEQUENCE [LARGE SCALE GENOMIC DNA]</scope>
    <source>
        <strain evidence="5">KCTC 12086</strain>
    </source>
</reference>
<dbReference type="PANTHER" id="PTHR45138">
    <property type="entry name" value="REGULATORY COMPONENTS OF SENSORY TRANSDUCTION SYSTEM"/>
    <property type="match status" value="1"/>
</dbReference>
<dbReference type="AlphaFoldDB" id="A0A0S2K350"/>
<dbReference type="KEGG" id="pphe:PP2015_1987"/>
<comment type="catalytic activity">
    <reaction evidence="2">
        <text>2 GTP = 3',3'-c-di-GMP + 2 diphosphate</text>
        <dbReference type="Rhea" id="RHEA:24898"/>
        <dbReference type="ChEBI" id="CHEBI:33019"/>
        <dbReference type="ChEBI" id="CHEBI:37565"/>
        <dbReference type="ChEBI" id="CHEBI:58805"/>
        <dbReference type="EC" id="2.7.7.65"/>
    </reaction>
</comment>
<dbReference type="Proteomes" id="UP000061457">
    <property type="component" value="Chromosome I"/>
</dbReference>
<organism evidence="4 5">
    <name type="scientific">Pseudoalteromonas phenolica</name>
    <dbReference type="NCBI Taxonomy" id="161398"/>
    <lineage>
        <taxon>Bacteria</taxon>
        <taxon>Pseudomonadati</taxon>
        <taxon>Pseudomonadota</taxon>
        <taxon>Gammaproteobacteria</taxon>
        <taxon>Alteromonadales</taxon>
        <taxon>Pseudoalteromonadaceae</taxon>
        <taxon>Pseudoalteromonas</taxon>
    </lineage>
</organism>
<dbReference type="Gene3D" id="3.30.70.270">
    <property type="match status" value="1"/>
</dbReference>
<evidence type="ECO:0000259" key="3">
    <source>
        <dbReference type="PROSITE" id="PS50887"/>
    </source>
</evidence>
<proteinExistence type="predicted"/>
<dbReference type="GO" id="GO:0052621">
    <property type="term" value="F:diguanylate cyclase activity"/>
    <property type="evidence" value="ECO:0007669"/>
    <property type="project" value="UniProtKB-EC"/>
</dbReference>
<dbReference type="OrthoDB" id="9809052at2"/>
<keyword evidence="5" id="KW-1185">Reference proteome</keyword>
<dbReference type="SUPFAM" id="SSF55073">
    <property type="entry name" value="Nucleotide cyclase"/>
    <property type="match status" value="1"/>
</dbReference>
<dbReference type="InterPro" id="IPR050469">
    <property type="entry name" value="Diguanylate_Cyclase"/>
</dbReference>
<dbReference type="CDD" id="cd01949">
    <property type="entry name" value="GGDEF"/>
    <property type="match status" value="1"/>
</dbReference>
<dbReference type="PATRIC" id="fig|161398.10.peg.2018"/>
<evidence type="ECO:0000313" key="4">
    <source>
        <dbReference type="EMBL" id="ALO42485.1"/>
    </source>
</evidence>
<dbReference type="InterPro" id="IPR043128">
    <property type="entry name" value="Rev_trsase/Diguanyl_cyclase"/>
</dbReference>
<dbReference type="PANTHER" id="PTHR45138:SF9">
    <property type="entry name" value="DIGUANYLATE CYCLASE DGCM-RELATED"/>
    <property type="match status" value="1"/>
</dbReference>
<feature type="domain" description="GGDEF" evidence="3">
    <location>
        <begin position="359"/>
        <end position="494"/>
    </location>
</feature>
<gene>
    <name evidence="4" type="ORF">PP2015_1987</name>
</gene>
<dbReference type="SUPFAM" id="SSF52172">
    <property type="entry name" value="CheY-like"/>
    <property type="match status" value="1"/>
</dbReference>
<dbReference type="InterPro" id="IPR036249">
    <property type="entry name" value="Thioredoxin-like_sf"/>
</dbReference>
<evidence type="ECO:0000256" key="1">
    <source>
        <dbReference type="ARBA" id="ARBA00012528"/>
    </source>
</evidence>
<dbReference type="NCBIfam" id="TIGR00254">
    <property type="entry name" value="GGDEF"/>
    <property type="match status" value="1"/>
</dbReference>
<dbReference type="PROSITE" id="PS50887">
    <property type="entry name" value="GGDEF"/>
    <property type="match status" value="1"/>
</dbReference>
<dbReference type="Gene3D" id="3.40.50.2300">
    <property type="match status" value="1"/>
</dbReference>
<dbReference type="STRING" id="161398.PP2015_1987"/>